<proteinExistence type="predicted"/>
<evidence type="ECO:0008006" key="3">
    <source>
        <dbReference type="Google" id="ProtNLM"/>
    </source>
</evidence>
<protein>
    <recommendedName>
        <fullName evidence="3">LAGLIDADG endonuclease</fullName>
    </recommendedName>
</protein>
<dbReference type="SUPFAM" id="SSF55608">
    <property type="entry name" value="Homing endonucleases"/>
    <property type="match status" value="2"/>
</dbReference>
<dbReference type="OMA" id="SWERRIC"/>
<comment type="caution">
    <text evidence="1">The sequence shown here is derived from an EMBL/GenBank/DDBJ whole genome shotgun (WGS) entry which is preliminary data.</text>
</comment>
<dbReference type="Gene3D" id="3.10.28.10">
    <property type="entry name" value="Homing endonucleases"/>
    <property type="match status" value="1"/>
</dbReference>
<organism evidence="1 2">
    <name type="scientific">Polarella glacialis</name>
    <name type="common">Dinoflagellate</name>
    <dbReference type="NCBI Taxonomy" id="89957"/>
    <lineage>
        <taxon>Eukaryota</taxon>
        <taxon>Sar</taxon>
        <taxon>Alveolata</taxon>
        <taxon>Dinophyceae</taxon>
        <taxon>Suessiales</taxon>
        <taxon>Suessiaceae</taxon>
        <taxon>Polarella</taxon>
    </lineage>
</organism>
<dbReference type="Proteomes" id="UP000654075">
    <property type="component" value="Unassembled WGS sequence"/>
</dbReference>
<reference evidence="1" key="1">
    <citation type="submission" date="2021-02" db="EMBL/GenBank/DDBJ databases">
        <authorList>
            <person name="Dougan E. K."/>
            <person name="Rhodes N."/>
            <person name="Thang M."/>
            <person name="Chan C."/>
        </authorList>
    </citation>
    <scope>NUCLEOTIDE SEQUENCE</scope>
</reference>
<dbReference type="EMBL" id="CAJNNV010032236">
    <property type="protein sequence ID" value="CAE8639386.1"/>
    <property type="molecule type" value="Genomic_DNA"/>
</dbReference>
<evidence type="ECO:0000313" key="2">
    <source>
        <dbReference type="Proteomes" id="UP000654075"/>
    </source>
</evidence>
<name>A0A813HMA9_POLGL</name>
<keyword evidence="2" id="KW-1185">Reference proteome</keyword>
<sequence>MPLSHARTPWCFGARKLCSAASLLLPQQHRSLESWERRICRLSGLLHRLEWPKLSHFTAFGERYELPVRAASILPGVADTTLQDIQYLAGFFDGDGCVSPSSKNAGCSLIVGQVSHNSEVLVLYRRAFGGGIYGKTPQRGLSKSVLHWVASGPAGKRAAAILGQHACAKHHELFIASEWPRCALQRSSAKATLSSMKREDVKAREPMSWPYFAAGFFDADGCIRIPPRSSSIILEVSQKRKAVLVKLQLFLEAECPGHASYIYTTGCAHVLSVHTSMTCRMILAKLLAAGLLGKRAQAELALGLTSSNRMETRAALANLKGNQSRYRILDEAGCARAADIQSVQKVRLRLLASGAVAAADEQQVLLTHLKQQHTLEKAATWHSSLRCDIRSWLMEGAFVVARDAQNKLRVHGYQHAARSAHHKTCIKYLWAL</sequence>
<dbReference type="InterPro" id="IPR027434">
    <property type="entry name" value="Homing_endonucl"/>
</dbReference>
<evidence type="ECO:0000313" key="1">
    <source>
        <dbReference type="EMBL" id="CAE8639386.1"/>
    </source>
</evidence>
<dbReference type="AlphaFoldDB" id="A0A813HMA9"/>
<accession>A0A813HMA9</accession>
<gene>
    <name evidence="1" type="ORF">PGLA1383_LOCUS54430</name>
</gene>